<dbReference type="Gene3D" id="2.30.29.30">
    <property type="entry name" value="Pleckstrin-homology domain (PH domain)/Phosphotyrosine-binding domain (PTB)"/>
    <property type="match status" value="1"/>
</dbReference>
<evidence type="ECO:0000259" key="7">
    <source>
        <dbReference type="PROSITE" id="PS50826"/>
    </source>
</evidence>
<dbReference type="InterPro" id="IPR011993">
    <property type="entry name" value="PH-like_dom_sf"/>
</dbReference>
<keyword evidence="4" id="KW-0458">Lysosome</keyword>
<evidence type="ECO:0000256" key="3">
    <source>
        <dbReference type="ARBA" id="ARBA00022490"/>
    </source>
</evidence>
<dbReference type="PROSITE" id="PS50003">
    <property type="entry name" value="PH_DOMAIN"/>
    <property type="match status" value="1"/>
</dbReference>
<dbReference type="EMBL" id="MU825396">
    <property type="protein sequence ID" value="KAJ7394653.1"/>
    <property type="molecule type" value="Genomic_DNA"/>
</dbReference>
<feature type="compositionally biased region" description="Low complexity" evidence="5">
    <location>
        <begin position="211"/>
        <end position="225"/>
    </location>
</feature>
<evidence type="ECO:0000313" key="8">
    <source>
        <dbReference type="EMBL" id="KAJ7394653.1"/>
    </source>
</evidence>
<feature type="region of interest" description="Disordered" evidence="5">
    <location>
        <begin position="376"/>
        <end position="429"/>
    </location>
</feature>
<dbReference type="InterPro" id="IPR001849">
    <property type="entry name" value="PH_domain"/>
</dbReference>
<dbReference type="GO" id="GO:0005765">
    <property type="term" value="C:lysosomal membrane"/>
    <property type="evidence" value="ECO:0007669"/>
    <property type="project" value="UniProtKB-SubCell"/>
</dbReference>
<dbReference type="Pfam" id="PF23142">
    <property type="entry name" value="PH_PLEKHM2"/>
    <property type="match status" value="1"/>
</dbReference>
<name>A0A9X0A752_9CNID</name>
<dbReference type="Proteomes" id="UP001163046">
    <property type="component" value="Unassembled WGS sequence"/>
</dbReference>
<evidence type="ECO:0000256" key="2">
    <source>
        <dbReference type="ARBA" id="ARBA00004656"/>
    </source>
</evidence>
<dbReference type="PANTHER" id="PTHR46556">
    <property type="entry name" value="PLECKSTRIN HOMOLOGY DOMAIN-CONTAINING FAMILY M MEMBER 2"/>
    <property type="match status" value="1"/>
</dbReference>
<accession>A0A9X0A752</accession>
<dbReference type="AlphaFoldDB" id="A0A9X0A752"/>
<dbReference type="CDD" id="cd17680">
    <property type="entry name" value="RUN_PLEKHM2"/>
    <property type="match status" value="1"/>
</dbReference>
<dbReference type="PROSITE" id="PS50826">
    <property type="entry name" value="RUN"/>
    <property type="match status" value="1"/>
</dbReference>
<feature type="domain" description="PH" evidence="6">
    <location>
        <begin position="711"/>
        <end position="814"/>
    </location>
</feature>
<gene>
    <name evidence="8" type="primary">PLEKHM2_1</name>
    <name evidence="8" type="ORF">OS493_000473</name>
</gene>
<dbReference type="InterPro" id="IPR004012">
    <property type="entry name" value="Run_dom"/>
</dbReference>
<dbReference type="Gene3D" id="1.20.58.900">
    <property type="match status" value="1"/>
</dbReference>
<feature type="compositionally biased region" description="Polar residues" evidence="5">
    <location>
        <begin position="227"/>
        <end position="250"/>
    </location>
</feature>
<keyword evidence="9" id="KW-1185">Reference proteome</keyword>
<dbReference type="GO" id="GO:0010008">
    <property type="term" value="C:endosome membrane"/>
    <property type="evidence" value="ECO:0007669"/>
    <property type="project" value="TreeGrafter"/>
</dbReference>
<dbReference type="SMART" id="SM00233">
    <property type="entry name" value="PH"/>
    <property type="match status" value="1"/>
</dbReference>
<dbReference type="InterPro" id="IPR037213">
    <property type="entry name" value="Run_dom_sf"/>
</dbReference>
<organism evidence="8 9">
    <name type="scientific">Desmophyllum pertusum</name>
    <dbReference type="NCBI Taxonomy" id="174260"/>
    <lineage>
        <taxon>Eukaryota</taxon>
        <taxon>Metazoa</taxon>
        <taxon>Cnidaria</taxon>
        <taxon>Anthozoa</taxon>
        <taxon>Hexacorallia</taxon>
        <taxon>Scleractinia</taxon>
        <taxon>Caryophylliina</taxon>
        <taxon>Caryophylliidae</taxon>
        <taxon>Desmophyllum</taxon>
    </lineage>
</organism>
<dbReference type="SUPFAM" id="SSF140741">
    <property type="entry name" value="RUN domain-like"/>
    <property type="match status" value="1"/>
</dbReference>
<dbReference type="GO" id="GO:0019894">
    <property type="term" value="F:kinesin binding"/>
    <property type="evidence" value="ECO:0007669"/>
    <property type="project" value="TreeGrafter"/>
</dbReference>
<feature type="domain" description="RUN" evidence="7">
    <location>
        <begin position="41"/>
        <end position="163"/>
    </location>
</feature>
<feature type="compositionally biased region" description="Polar residues" evidence="5">
    <location>
        <begin position="406"/>
        <end position="417"/>
    </location>
</feature>
<keyword evidence="3" id="KW-0963">Cytoplasm</keyword>
<dbReference type="InterPro" id="IPR047327">
    <property type="entry name" value="RUN_PLEKHM2"/>
</dbReference>
<dbReference type="InterPro" id="IPR053015">
    <property type="entry name" value="PH_domain-containing_M2"/>
</dbReference>
<evidence type="ECO:0000256" key="1">
    <source>
        <dbReference type="ARBA" id="ARBA00004496"/>
    </source>
</evidence>
<protein>
    <submittedName>
        <fullName evidence="8">Pleckstrin y domain containing, M (With RUN domain) member 2</fullName>
    </submittedName>
</protein>
<feature type="compositionally biased region" description="Low complexity" evidence="5">
    <location>
        <begin position="418"/>
        <end position="429"/>
    </location>
</feature>
<feature type="compositionally biased region" description="Basic and acidic residues" evidence="5">
    <location>
        <begin position="376"/>
        <end position="404"/>
    </location>
</feature>
<evidence type="ECO:0000256" key="4">
    <source>
        <dbReference type="ARBA" id="ARBA00023228"/>
    </source>
</evidence>
<evidence type="ECO:0000256" key="5">
    <source>
        <dbReference type="SAM" id="MobiDB-lite"/>
    </source>
</evidence>
<dbReference type="SUPFAM" id="SSF50729">
    <property type="entry name" value="PH domain-like"/>
    <property type="match status" value="1"/>
</dbReference>
<comment type="subcellular location">
    <subcellularLocation>
        <location evidence="1">Cytoplasm</location>
    </subcellularLocation>
    <subcellularLocation>
        <location evidence="2">Lysosome membrane</location>
    </subcellularLocation>
</comment>
<feature type="region of interest" description="Disordered" evidence="5">
    <location>
        <begin position="199"/>
        <end position="256"/>
    </location>
</feature>
<reference evidence="8" key="1">
    <citation type="submission" date="2023-01" db="EMBL/GenBank/DDBJ databases">
        <title>Genome assembly of the deep-sea coral Lophelia pertusa.</title>
        <authorList>
            <person name="Herrera S."/>
            <person name="Cordes E."/>
        </authorList>
    </citation>
    <scope>NUCLEOTIDE SEQUENCE</scope>
    <source>
        <strain evidence="8">USNM1676648</strain>
        <tissue evidence="8">Polyp</tissue>
    </source>
</reference>
<dbReference type="InterPro" id="IPR057288">
    <property type="entry name" value="PH_PLEKHM2"/>
</dbReference>
<dbReference type="Pfam" id="PF00169">
    <property type="entry name" value="PH"/>
    <property type="match status" value="1"/>
</dbReference>
<dbReference type="FunFam" id="1.20.58.900:FF:000004">
    <property type="entry name" value="pleckstrin homology domain-containing family M member 2 isoform X2"/>
    <property type="match status" value="1"/>
</dbReference>
<proteinExistence type="predicted"/>
<dbReference type="GO" id="GO:0032880">
    <property type="term" value="P:regulation of protein localization"/>
    <property type="evidence" value="ECO:0007669"/>
    <property type="project" value="TreeGrafter"/>
</dbReference>
<dbReference type="SMART" id="SM00593">
    <property type="entry name" value="RUN"/>
    <property type="match status" value="1"/>
</dbReference>
<dbReference type="Pfam" id="PF02759">
    <property type="entry name" value="RUN"/>
    <property type="match status" value="1"/>
</dbReference>
<sequence>MSSRSNQLKDEILDQIAEQIKGLQLSQQAALDEGTTNFQVTANNIHLQCLLDLLDHILLHGLEKVEFGYWPFVKELTHSETVKHIVNHPQVTTDLDKGRVWIFTAFSDGLLESYIRLFVESQKIAKKLYTRKAFVRDKDRLAVLQTLVSGLDFISIVLDQEWPYLGYGTQHFQDPTCAVGDGNSQVTFVASSKAAEGVEISSGDEKDDNHSIASSSLSNSSTITAPLSPNSHASTTAPLSPNSHASTTAPLSPYNEAASSEFHKKYRQENVLSSEQEVLQTDHIEIGSAHNTDEHTSQVCEESVTEIEKQQTESRLHFNRNFQTDQFTEDENIVFEPIKKKTRKQITRKMNLLVDGNHDEGRDNFEVNSSACVSDHLHERSSVKGQDESYEEQHEEKSYEELLHLSRSQKTSFQAKDSNLSSPASSLQSTDSMDQFCRDFDSSFNLASEMSLNSTTLQLCHNKEGPDSYDEEVNGEQGFLNDDTVLPNIPLNTDQGLLNVDNESHSYEGIILGLPKRPSLRQIPVTSCDISVDQNTMLALSLEVFQKNGEQFHRMLVFTCGHQSSQLYFVHVLLTDHAMYLLKKVPSHEDKGFKVHLAFPFPTLKKIEVGLNCQTVTLTSKSQKCVLFVADEAVTRDFLSSLTSMIVKSGQGSLLSKIVSTSTFQQETLIKKWICELENLQSCSMDIRCFSFVQWCGLSGPDASIEVLRYKSVKEGYMDYKQPQYLKRAYKWTTSYFVLINGILYQHVKQGDDVAKVVLELRGSRCGGCRRVNDADRPYAFEVVSEDGSPLIVLAAFSEDEAADWIFRLCQAVAEMFDSEEEMNCTVMKCVPCCLILTNVKIVVCLPNPTKEETFQLLSECSVQSVTRLFLDNDVRNYCILEFERSETAGTESSWFMWFKTEYELAKFERSLLEAWQELFQIDLQFLVLGEGSMRETARQQAKNIEDFYKSQIA</sequence>
<comment type="caution">
    <text evidence="8">The sequence shown here is derived from an EMBL/GenBank/DDBJ whole genome shotgun (WGS) entry which is preliminary data.</text>
</comment>
<dbReference type="PANTHER" id="PTHR46556:SF1">
    <property type="entry name" value="PLECKSTRIN HOMOLOGY DOMAIN-CONTAINING FAMILY M MEMBER 2"/>
    <property type="match status" value="1"/>
</dbReference>
<evidence type="ECO:0000313" key="9">
    <source>
        <dbReference type="Proteomes" id="UP001163046"/>
    </source>
</evidence>
<dbReference type="OrthoDB" id="9983817at2759"/>
<dbReference type="GO" id="GO:0032418">
    <property type="term" value="P:lysosome localization"/>
    <property type="evidence" value="ECO:0007669"/>
    <property type="project" value="TreeGrafter"/>
</dbReference>
<evidence type="ECO:0000259" key="6">
    <source>
        <dbReference type="PROSITE" id="PS50003"/>
    </source>
</evidence>
<dbReference type="GO" id="GO:0007030">
    <property type="term" value="P:Golgi organization"/>
    <property type="evidence" value="ECO:0007669"/>
    <property type="project" value="TreeGrafter"/>
</dbReference>